<dbReference type="InterPro" id="IPR011032">
    <property type="entry name" value="GroES-like_sf"/>
</dbReference>
<gene>
    <name evidence="3" type="ORF">ACH4WX_09010</name>
</gene>
<name>A0ABW7TKW7_9NOCA</name>
<dbReference type="RefSeq" id="WP_033245935.1">
    <property type="nucleotide sequence ID" value="NZ_JBIRUQ010000002.1"/>
</dbReference>
<feature type="domain" description="Enoyl reductase (ER)" evidence="2">
    <location>
        <begin position="10"/>
        <end position="317"/>
    </location>
</feature>
<dbReference type="InterPro" id="IPR051603">
    <property type="entry name" value="Zinc-ADH_QOR/CCCR"/>
</dbReference>
<dbReference type="Gene3D" id="3.40.50.720">
    <property type="entry name" value="NAD(P)-binding Rossmann-like Domain"/>
    <property type="match status" value="1"/>
</dbReference>
<dbReference type="PANTHER" id="PTHR44154">
    <property type="entry name" value="QUINONE OXIDOREDUCTASE"/>
    <property type="match status" value="1"/>
</dbReference>
<dbReference type="EMBL" id="JBIRUQ010000002">
    <property type="protein sequence ID" value="MFI1460852.1"/>
    <property type="molecule type" value="Genomic_DNA"/>
</dbReference>
<dbReference type="InterPro" id="IPR020843">
    <property type="entry name" value="ER"/>
</dbReference>
<evidence type="ECO:0000259" key="2">
    <source>
        <dbReference type="SMART" id="SM00829"/>
    </source>
</evidence>
<protein>
    <submittedName>
        <fullName evidence="3">Zinc-binding dehydrogenase</fullName>
    </submittedName>
</protein>
<dbReference type="InterPro" id="IPR036291">
    <property type="entry name" value="NAD(P)-bd_dom_sf"/>
</dbReference>
<evidence type="ECO:0000313" key="4">
    <source>
        <dbReference type="Proteomes" id="UP001611263"/>
    </source>
</evidence>
<dbReference type="PANTHER" id="PTHR44154:SF1">
    <property type="entry name" value="QUINONE OXIDOREDUCTASE"/>
    <property type="match status" value="1"/>
</dbReference>
<proteinExistence type="predicted"/>
<dbReference type="GeneID" id="93503982"/>
<reference evidence="3 4" key="1">
    <citation type="submission" date="2024-10" db="EMBL/GenBank/DDBJ databases">
        <title>The Natural Products Discovery Center: Release of the First 8490 Sequenced Strains for Exploring Actinobacteria Biosynthetic Diversity.</title>
        <authorList>
            <person name="Kalkreuter E."/>
            <person name="Kautsar S.A."/>
            <person name="Yang D."/>
            <person name="Bader C.D."/>
            <person name="Teijaro C.N."/>
            <person name="Fluegel L."/>
            <person name="Davis C.M."/>
            <person name="Simpson J.R."/>
            <person name="Lauterbach L."/>
            <person name="Steele A.D."/>
            <person name="Gui C."/>
            <person name="Meng S."/>
            <person name="Li G."/>
            <person name="Viehrig K."/>
            <person name="Ye F."/>
            <person name="Su P."/>
            <person name="Kiefer A.F."/>
            <person name="Nichols A."/>
            <person name="Cepeda A.J."/>
            <person name="Yan W."/>
            <person name="Fan B."/>
            <person name="Jiang Y."/>
            <person name="Adhikari A."/>
            <person name="Zheng C.-J."/>
            <person name="Schuster L."/>
            <person name="Cowan T.M."/>
            <person name="Smanski M.J."/>
            <person name="Chevrette M.G."/>
            <person name="De Carvalho L.P.S."/>
            <person name="Shen B."/>
        </authorList>
    </citation>
    <scope>NUCLEOTIDE SEQUENCE [LARGE SCALE GENOMIC DNA]</scope>
    <source>
        <strain evidence="3 4">NPDC020568</strain>
    </source>
</reference>
<dbReference type="SMART" id="SM00829">
    <property type="entry name" value="PKS_ER"/>
    <property type="match status" value="1"/>
</dbReference>
<comment type="caution">
    <text evidence="3">The sequence shown here is derived from an EMBL/GenBank/DDBJ whole genome shotgun (WGS) entry which is preliminary data.</text>
</comment>
<evidence type="ECO:0000313" key="3">
    <source>
        <dbReference type="EMBL" id="MFI1460852.1"/>
    </source>
</evidence>
<dbReference type="SUPFAM" id="SSF50129">
    <property type="entry name" value="GroES-like"/>
    <property type="match status" value="1"/>
</dbReference>
<dbReference type="Pfam" id="PF13602">
    <property type="entry name" value="ADH_zinc_N_2"/>
    <property type="match status" value="1"/>
</dbReference>
<dbReference type="Proteomes" id="UP001611263">
    <property type="component" value="Unassembled WGS sequence"/>
</dbReference>
<dbReference type="Gene3D" id="3.90.180.10">
    <property type="entry name" value="Medium-chain alcohol dehydrogenases, catalytic domain"/>
    <property type="match status" value="1"/>
</dbReference>
<dbReference type="SUPFAM" id="SSF51735">
    <property type="entry name" value="NAD(P)-binding Rossmann-fold domains"/>
    <property type="match status" value="1"/>
</dbReference>
<organism evidence="3 4">
    <name type="scientific">Nocardia carnea</name>
    <dbReference type="NCBI Taxonomy" id="37328"/>
    <lineage>
        <taxon>Bacteria</taxon>
        <taxon>Bacillati</taxon>
        <taxon>Actinomycetota</taxon>
        <taxon>Actinomycetes</taxon>
        <taxon>Mycobacteriales</taxon>
        <taxon>Nocardiaceae</taxon>
        <taxon>Nocardia</taxon>
    </lineage>
</organism>
<accession>A0ABW7TKW7</accession>
<dbReference type="Pfam" id="PF08240">
    <property type="entry name" value="ADH_N"/>
    <property type="match status" value="1"/>
</dbReference>
<keyword evidence="1" id="KW-0521">NADP</keyword>
<sequence length="319" mass="32217">MKAVVIQSFGSPDGLAVIETPAPAPGPGQVVIATEAIGVGGVDAMIRRGTVAGVGIEEGHVPGSEVAGIVTTVGAGVDASWTGKRVWAFTGRGGGYVEQALASVEDVLPLPADLSAADAVTLGSSGMVAHFALAHAHFAPGETVLVRGAAGSLGVMAVQLAARGGARAVAVTTSSAKRGARLRALGATHVLNRSGEGADAPIAYDVILDIISGPDMPGFFDKLAPKGRMVAVGAVAGFPPVDFGATMLASFVESLSFATFSADTVTPADRRAVQLDQWAAASRGDLRAVVHESLPLEKAALAHRKMDDGEVFGRIVLTP</sequence>
<keyword evidence="4" id="KW-1185">Reference proteome</keyword>
<dbReference type="InterPro" id="IPR013154">
    <property type="entry name" value="ADH-like_N"/>
</dbReference>
<evidence type="ECO:0000256" key="1">
    <source>
        <dbReference type="ARBA" id="ARBA00022857"/>
    </source>
</evidence>